<evidence type="ECO:0000313" key="2">
    <source>
        <dbReference type="Proteomes" id="UP001470230"/>
    </source>
</evidence>
<keyword evidence="2" id="KW-1185">Reference proteome</keyword>
<protein>
    <recommendedName>
        <fullName evidence="3">Calcineurin-like phosphoesterase domain-containing protein</fullName>
    </recommendedName>
</protein>
<comment type="caution">
    <text evidence="1">The sequence shown here is derived from an EMBL/GenBank/DDBJ whole genome shotgun (WGS) entry which is preliminary data.</text>
</comment>
<sequence>MSLLKDSTNSPVKPLPTPLKNKKSTVFTVPIEHTINMKAMIITDQNFGKTLPLTKSIPHCMKSLMTIIARESINCIFMIGDLVYINEKDPKIEQAKEILGKVFKALEMIPIPVYILGGERNRRLLYDVNYDVPHSNIHVVYDFLIRIHNPNPPIGTPSNFYLTHDCKNPLVLKANEIESYAIELKRALQDEISNEDYLIIGHCQAYYQNDTAKVASIKEYSPDLHRSGYAVLKLTPEGFNLNIVGR</sequence>
<name>A0ABR2KAD1_9EUKA</name>
<dbReference type="InterPro" id="IPR029052">
    <property type="entry name" value="Metallo-depent_PP-like"/>
</dbReference>
<dbReference type="Proteomes" id="UP001470230">
    <property type="component" value="Unassembled WGS sequence"/>
</dbReference>
<evidence type="ECO:0008006" key="3">
    <source>
        <dbReference type="Google" id="ProtNLM"/>
    </source>
</evidence>
<proteinExistence type="predicted"/>
<evidence type="ECO:0000313" key="1">
    <source>
        <dbReference type="EMBL" id="KAK8887721.1"/>
    </source>
</evidence>
<gene>
    <name evidence="1" type="ORF">M9Y10_038775</name>
</gene>
<dbReference type="Gene3D" id="3.60.21.10">
    <property type="match status" value="1"/>
</dbReference>
<dbReference type="EMBL" id="JAPFFF010000006">
    <property type="protein sequence ID" value="KAK8887721.1"/>
    <property type="molecule type" value="Genomic_DNA"/>
</dbReference>
<accession>A0ABR2KAD1</accession>
<dbReference type="SUPFAM" id="SSF56300">
    <property type="entry name" value="Metallo-dependent phosphatases"/>
    <property type="match status" value="1"/>
</dbReference>
<reference evidence="1 2" key="1">
    <citation type="submission" date="2024-04" db="EMBL/GenBank/DDBJ databases">
        <title>Tritrichomonas musculus Genome.</title>
        <authorList>
            <person name="Alves-Ferreira E."/>
            <person name="Grigg M."/>
            <person name="Lorenzi H."/>
            <person name="Galac M."/>
        </authorList>
    </citation>
    <scope>NUCLEOTIDE SEQUENCE [LARGE SCALE GENOMIC DNA]</scope>
    <source>
        <strain evidence="1 2">EAF2021</strain>
    </source>
</reference>
<organism evidence="1 2">
    <name type="scientific">Tritrichomonas musculus</name>
    <dbReference type="NCBI Taxonomy" id="1915356"/>
    <lineage>
        <taxon>Eukaryota</taxon>
        <taxon>Metamonada</taxon>
        <taxon>Parabasalia</taxon>
        <taxon>Tritrichomonadida</taxon>
        <taxon>Tritrichomonadidae</taxon>
        <taxon>Tritrichomonas</taxon>
    </lineage>
</organism>